<evidence type="ECO:0000313" key="3">
    <source>
        <dbReference type="Proteomes" id="UP001161276"/>
    </source>
</evidence>
<dbReference type="EMBL" id="JAOCKG010000002">
    <property type="protein sequence ID" value="MDH2050228.1"/>
    <property type="molecule type" value="Genomic_DNA"/>
</dbReference>
<dbReference type="Proteomes" id="UP001161276">
    <property type="component" value="Unassembled WGS sequence"/>
</dbReference>
<protein>
    <submittedName>
        <fullName evidence="2">Uncharacterized protein</fullName>
    </submittedName>
</protein>
<reference evidence="2" key="1">
    <citation type="submission" date="2022-09" db="EMBL/GenBank/DDBJ databases">
        <title>Intensive care unit water sources are persistently colonized with multi-drug resistant bacteria and are the site of extensive horizontal gene transfer of antibiotic resistance genes.</title>
        <authorList>
            <person name="Diorio-Toth L."/>
        </authorList>
    </citation>
    <scope>NUCLEOTIDE SEQUENCE</scope>
    <source>
        <strain evidence="2">GD03676</strain>
    </source>
</reference>
<feature type="transmembrane region" description="Helical" evidence="1">
    <location>
        <begin position="70"/>
        <end position="90"/>
    </location>
</feature>
<name>A0AA42W961_9BURK</name>
<proteinExistence type="predicted"/>
<keyword evidence="1" id="KW-0472">Membrane</keyword>
<evidence type="ECO:0000256" key="1">
    <source>
        <dbReference type="SAM" id="Phobius"/>
    </source>
</evidence>
<accession>A0AA42W961</accession>
<keyword evidence="1" id="KW-0812">Transmembrane</keyword>
<comment type="caution">
    <text evidence="2">The sequence shown here is derived from an EMBL/GenBank/DDBJ whole genome shotgun (WGS) entry which is preliminary data.</text>
</comment>
<gene>
    <name evidence="2" type="ORF">N5K24_07460</name>
</gene>
<keyword evidence="1" id="KW-1133">Transmembrane helix</keyword>
<dbReference type="AlphaFoldDB" id="A0AA42W961"/>
<evidence type="ECO:0000313" key="2">
    <source>
        <dbReference type="EMBL" id="MDH2050228.1"/>
    </source>
</evidence>
<organism evidence="2 3">
    <name type="scientific">Achromobacter marplatensis</name>
    <dbReference type="NCBI Taxonomy" id="470868"/>
    <lineage>
        <taxon>Bacteria</taxon>
        <taxon>Pseudomonadati</taxon>
        <taxon>Pseudomonadota</taxon>
        <taxon>Betaproteobacteria</taxon>
        <taxon>Burkholderiales</taxon>
        <taxon>Alcaligenaceae</taxon>
        <taxon>Achromobacter</taxon>
    </lineage>
</organism>
<sequence length="94" mass="10226">MNTAERLKAWAKRVKRDGLTLWFAGKHPRTPSHAKAVGVSVVAYALSPLECRGQAEAWMDSAGAKPRSKAGAVLIVALWLSVGAAAWFWLMPRP</sequence>
<dbReference type="RefSeq" id="WP_280026340.1">
    <property type="nucleotide sequence ID" value="NZ_JAOCKG010000002.1"/>
</dbReference>